<dbReference type="PANTHER" id="PTHR12210">
    <property type="entry name" value="DULLARD PROTEIN PHOSPHATASE"/>
    <property type="match status" value="1"/>
</dbReference>
<evidence type="ECO:0000256" key="5">
    <source>
        <dbReference type="SAM" id="MobiDB-lite"/>
    </source>
</evidence>
<accession>A0A0S4IMS1</accession>
<comment type="similarity">
    <text evidence="4">Belongs to the CTDSPL2 family.</text>
</comment>
<dbReference type="AlphaFoldDB" id="A0A0S4IMS1"/>
<organism evidence="7 8">
    <name type="scientific">Bodo saltans</name>
    <name type="common">Flagellated protozoan</name>
    <dbReference type="NCBI Taxonomy" id="75058"/>
    <lineage>
        <taxon>Eukaryota</taxon>
        <taxon>Discoba</taxon>
        <taxon>Euglenozoa</taxon>
        <taxon>Kinetoplastea</taxon>
        <taxon>Metakinetoplastina</taxon>
        <taxon>Eubodonida</taxon>
        <taxon>Bodonidae</taxon>
        <taxon>Bodo</taxon>
    </lineage>
</organism>
<dbReference type="FunFam" id="3.40.50.1000:FF:000015">
    <property type="entry name" value="CTD small phosphatase-like protein 2"/>
    <property type="match status" value="1"/>
</dbReference>
<dbReference type="GO" id="GO:0005634">
    <property type="term" value="C:nucleus"/>
    <property type="evidence" value="ECO:0007669"/>
    <property type="project" value="UniProtKB-ARBA"/>
</dbReference>
<evidence type="ECO:0000313" key="8">
    <source>
        <dbReference type="Proteomes" id="UP000051952"/>
    </source>
</evidence>
<dbReference type="EMBL" id="CYKH01000066">
    <property type="protein sequence ID" value="CUE68272.1"/>
    <property type="molecule type" value="Genomic_DNA"/>
</dbReference>
<feature type="compositionally biased region" description="Low complexity" evidence="5">
    <location>
        <begin position="87"/>
        <end position="102"/>
    </location>
</feature>
<dbReference type="InterPro" id="IPR023214">
    <property type="entry name" value="HAD_sf"/>
</dbReference>
<dbReference type="CDD" id="cd07521">
    <property type="entry name" value="HAD_FCP1-like"/>
    <property type="match status" value="1"/>
</dbReference>
<evidence type="ECO:0000256" key="1">
    <source>
        <dbReference type="ARBA" id="ARBA00022801"/>
    </source>
</evidence>
<dbReference type="VEuPathDB" id="TriTrypDB:BSAL_51620"/>
<dbReference type="Gene3D" id="3.40.50.1000">
    <property type="entry name" value="HAD superfamily/HAD-like"/>
    <property type="match status" value="1"/>
</dbReference>
<dbReference type="InterPro" id="IPR050365">
    <property type="entry name" value="TIM50"/>
</dbReference>
<keyword evidence="1" id="KW-0378">Hydrolase</keyword>
<dbReference type="NCBIfam" id="TIGR02251">
    <property type="entry name" value="HIF-SF_euk"/>
    <property type="match status" value="1"/>
</dbReference>
<dbReference type="SMART" id="SM00577">
    <property type="entry name" value="CPDc"/>
    <property type="match status" value="1"/>
</dbReference>
<dbReference type="PROSITE" id="PS50969">
    <property type="entry name" value="FCP1"/>
    <property type="match status" value="1"/>
</dbReference>
<dbReference type="Pfam" id="PF03031">
    <property type="entry name" value="NIF"/>
    <property type="match status" value="1"/>
</dbReference>
<comment type="function">
    <text evidence="3">Probable phosphatase.</text>
</comment>
<dbReference type="Proteomes" id="UP000051952">
    <property type="component" value="Unassembled WGS sequence"/>
</dbReference>
<evidence type="ECO:0000259" key="6">
    <source>
        <dbReference type="PROSITE" id="PS50969"/>
    </source>
</evidence>
<proteinExistence type="inferred from homology"/>
<evidence type="ECO:0000313" key="7">
    <source>
        <dbReference type="EMBL" id="CUE68272.1"/>
    </source>
</evidence>
<dbReference type="OrthoDB" id="277011at2759"/>
<evidence type="ECO:0000256" key="3">
    <source>
        <dbReference type="ARBA" id="ARBA00037324"/>
    </source>
</evidence>
<dbReference type="InterPro" id="IPR004274">
    <property type="entry name" value="FCP1_dom"/>
</dbReference>
<keyword evidence="2" id="KW-0904">Protein phosphatase</keyword>
<gene>
    <name evidence="7" type="ORF">BSAL_51620</name>
</gene>
<dbReference type="OMA" id="IEETMIH"/>
<reference evidence="8" key="1">
    <citation type="submission" date="2015-09" db="EMBL/GenBank/DDBJ databases">
        <authorList>
            <consortium name="Pathogen Informatics"/>
        </authorList>
    </citation>
    <scope>NUCLEOTIDE SEQUENCE [LARGE SCALE GENOMIC DNA]</scope>
    <source>
        <strain evidence="8">Lake Konstanz</strain>
    </source>
</reference>
<feature type="compositionally biased region" description="Low complexity" evidence="5">
    <location>
        <begin position="23"/>
        <end position="75"/>
    </location>
</feature>
<evidence type="ECO:0000256" key="2">
    <source>
        <dbReference type="ARBA" id="ARBA00022912"/>
    </source>
</evidence>
<dbReference type="SUPFAM" id="SSF56784">
    <property type="entry name" value="HAD-like"/>
    <property type="match status" value="1"/>
</dbReference>
<feature type="region of interest" description="Disordered" evidence="5">
    <location>
        <begin position="18"/>
        <end position="111"/>
    </location>
</feature>
<protein>
    <submittedName>
        <fullName evidence="7">NLI interacting factor-like phosphatase, putative</fullName>
    </submittedName>
</protein>
<sequence>MSMPNAADASSYFMTLSSKLSQSRTGGTPTLPLPSTSSSRLSTSTPPQQTQAQAQQAQQQQQQSRGAATAGASSLMTQASRPVAGQPTTSSTTGSEKTSSSSPRKKPKVSAVHLIERARYIRSQPKNTSPIEASRHPSLLPRPVGSMVGKKCLILDVDETLVHSSYQPPAHYDVHLPLRVNGAICNVYVAIRPHLQEFLKAVSPLFEVVIFTASVSMYCDPLMNAVDSQRLLGPLRLFREHCSVVNGSYVKDLSLIGRNLDTVTIIDNSPVAYLFQQRNAIPITSWFDDPNDDELLHLIPVLTELARAPTVYDVLDNYNALLQLQQEMVQQDAAKDL</sequence>
<dbReference type="InterPro" id="IPR036412">
    <property type="entry name" value="HAD-like_sf"/>
</dbReference>
<dbReference type="InterPro" id="IPR011948">
    <property type="entry name" value="Dullard_phosphatase"/>
</dbReference>
<feature type="domain" description="FCP1 homology" evidence="6">
    <location>
        <begin position="146"/>
        <end position="305"/>
    </location>
</feature>
<name>A0A0S4IMS1_BODSA</name>
<dbReference type="GO" id="GO:0004721">
    <property type="term" value="F:phosphoprotein phosphatase activity"/>
    <property type="evidence" value="ECO:0007669"/>
    <property type="project" value="UniProtKB-KW"/>
</dbReference>
<evidence type="ECO:0000256" key="4">
    <source>
        <dbReference type="ARBA" id="ARBA00038355"/>
    </source>
</evidence>
<keyword evidence="8" id="KW-1185">Reference proteome</keyword>